<sequence length="239" mass="27046">MNHEPQSPIGEARQHFSGGKSRLAVLEPSDEQNAPIKFTLIDADLEGTSYECISYERTKKAKTVKISVDNDDYEIPEALESALRTFRRKEQPRTFWADLLVGRTAEERILEGTTIRQVLVNADKTLCWLGPGKELSSRAFDVVHEMANRWNQARLHFNCHRTWACTARRCSNWAGSKRSLRRTSFRLLCRGIPITSRHGTRWTTCSGRLTSLPCRASRGSFSRKRPSSYAGTATSARVG</sequence>
<proteinExistence type="predicted"/>
<comment type="caution">
    <text evidence="3">The sequence shown here is derived from an EMBL/GenBank/DDBJ whole genome shotgun (WGS) entry which is preliminary data.</text>
</comment>
<feature type="region of interest" description="Disordered" evidence="1">
    <location>
        <begin position="1"/>
        <end position="20"/>
    </location>
</feature>
<feature type="compositionally biased region" description="Polar residues" evidence="1">
    <location>
        <begin position="229"/>
        <end position="239"/>
    </location>
</feature>
<keyword evidence="4" id="KW-1185">Reference proteome</keyword>
<dbReference type="PANTHER" id="PTHR24148:SF64">
    <property type="entry name" value="HETEROKARYON INCOMPATIBILITY DOMAIN-CONTAINING PROTEIN"/>
    <property type="match status" value="1"/>
</dbReference>
<organism evidence="3 4">
    <name type="scientific">Xylaria bambusicola</name>
    <dbReference type="NCBI Taxonomy" id="326684"/>
    <lineage>
        <taxon>Eukaryota</taxon>
        <taxon>Fungi</taxon>
        <taxon>Dikarya</taxon>
        <taxon>Ascomycota</taxon>
        <taxon>Pezizomycotina</taxon>
        <taxon>Sordariomycetes</taxon>
        <taxon>Xylariomycetidae</taxon>
        <taxon>Xylariales</taxon>
        <taxon>Xylariaceae</taxon>
        <taxon>Xylaria</taxon>
    </lineage>
</organism>
<dbReference type="PANTHER" id="PTHR24148">
    <property type="entry name" value="ANKYRIN REPEAT DOMAIN-CONTAINING PROTEIN 39 HOMOLOG-RELATED"/>
    <property type="match status" value="1"/>
</dbReference>
<dbReference type="Proteomes" id="UP001305414">
    <property type="component" value="Unassembled WGS sequence"/>
</dbReference>
<dbReference type="InterPro" id="IPR010730">
    <property type="entry name" value="HET"/>
</dbReference>
<evidence type="ECO:0000313" key="3">
    <source>
        <dbReference type="EMBL" id="KAK5637125.1"/>
    </source>
</evidence>
<dbReference type="AlphaFoldDB" id="A0AAN7UQG2"/>
<dbReference type="EMBL" id="JAWHQM010000092">
    <property type="protein sequence ID" value="KAK5637125.1"/>
    <property type="molecule type" value="Genomic_DNA"/>
</dbReference>
<name>A0AAN7UQG2_9PEZI</name>
<reference evidence="3 4" key="1">
    <citation type="submission" date="2023-10" db="EMBL/GenBank/DDBJ databases">
        <title>Draft genome sequence of Xylaria bambusicola isolate GMP-LS, the root and basal stem rot pathogen of sugarcane in Indonesia.</title>
        <authorList>
            <person name="Selvaraj P."/>
            <person name="Muralishankar V."/>
            <person name="Muruganantham S."/>
            <person name="Sp S."/>
            <person name="Haryani S."/>
            <person name="Lau K.J.X."/>
            <person name="Naqvi N.I."/>
        </authorList>
    </citation>
    <scope>NUCLEOTIDE SEQUENCE [LARGE SCALE GENOMIC DNA]</scope>
    <source>
        <strain evidence="3">GMP-LS</strain>
    </source>
</reference>
<evidence type="ECO:0000259" key="2">
    <source>
        <dbReference type="Pfam" id="PF06985"/>
    </source>
</evidence>
<evidence type="ECO:0000256" key="1">
    <source>
        <dbReference type="SAM" id="MobiDB-lite"/>
    </source>
</evidence>
<protein>
    <recommendedName>
        <fullName evidence="2">Heterokaryon incompatibility domain-containing protein</fullName>
    </recommendedName>
</protein>
<gene>
    <name evidence="3" type="ORF">RRF57_012837</name>
</gene>
<feature type="region of interest" description="Disordered" evidence="1">
    <location>
        <begin position="217"/>
        <end position="239"/>
    </location>
</feature>
<feature type="domain" description="Heterokaryon incompatibility" evidence="2">
    <location>
        <begin position="50"/>
        <end position="155"/>
    </location>
</feature>
<dbReference type="Pfam" id="PF06985">
    <property type="entry name" value="HET"/>
    <property type="match status" value="1"/>
</dbReference>
<dbReference type="InterPro" id="IPR052895">
    <property type="entry name" value="HetReg/Transcr_Mod"/>
</dbReference>
<evidence type="ECO:0000313" key="4">
    <source>
        <dbReference type="Proteomes" id="UP001305414"/>
    </source>
</evidence>
<accession>A0AAN7UQG2</accession>